<evidence type="ECO:0000313" key="2">
    <source>
        <dbReference type="EMBL" id="TIH33039.1"/>
    </source>
</evidence>
<evidence type="ECO:0000259" key="1">
    <source>
        <dbReference type="Pfam" id="PF00561"/>
    </source>
</evidence>
<protein>
    <submittedName>
        <fullName evidence="2">Alpha/beta fold hydrolase</fullName>
    </submittedName>
</protein>
<reference evidence="2 3" key="1">
    <citation type="journal article" date="2019" name="Microorganisms">
        <title>Systematic Affiliation and Genome Analysis of Subtercola vilae DB165(T) with Particular Emphasis on Cold Adaptation of an Isolate from a High-Altitude Cold Volcano Lake.</title>
        <authorList>
            <person name="Villalobos A.S."/>
            <person name="Wiese J."/>
            <person name="Imhoff J.F."/>
            <person name="Dorador C."/>
            <person name="Keller A."/>
            <person name="Hentschel U."/>
        </authorList>
    </citation>
    <scope>NUCLEOTIDE SEQUENCE [LARGE SCALE GENOMIC DNA]</scope>
    <source>
        <strain evidence="2 3">DB165</strain>
    </source>
</reference>
<accession>A0A4T2BPW6</accession>
<dbReference type="InterPro" id="IPR029058">
    <property type="entry name" value="AB_hydrolase_fold"/>
</dbReference>
<dbReference type="PANTHER" id="PTHR12277:SF79">
    <property type="entry name" value="XAA-PRO DIPEPTIDYL-PEPTIDASE-RELATED"/>
    <property type="match status" value="1"/>
</dbReference>
<comment type="caution">
    <text evidence="2">The sequence shown here is derived from an EMBL/GenBank/DDBJ whole genome shotgun (WGS) entry which is preliminary data.</text>
</comment>
<dbReference type="AlphaFoldDB" id="A0A4T2BPW6"/>
<dbReference type="GO" id="GO:0016787">
    <property type="term" value="F:hydrolase activity"/>
    <property type="evidence" value="ECO:0007669"/>
    <property type="project" value="UniProtKB-KW"/>
</dbReference>
<dbReference type="Proteomes" id="UP000306192">
    <property type="component" value="Unassembled WGS sequence"/>
</dbReference>
<dbReference type="OrthoDB" id="8111537at2"/>
<dbReference type="Gene3D" id="3.40.50.1820">
    <property type="entry name" value="alpha/beta hydrolase"/>
    <property type="match status" value="1"/>
</dbReference>
<dbReference type="SUPFAM" id="SSF53474">
    <property type="entry name" value="alpha/beta-Hydrolases"/>
    <property type="match status" value="1"/>
</dbReference>
<dbReference type="RefSeq" id="WP_136643203.1">
    <property type="nucleotide sequence ID" value="NZ_QYRT01000038.1"/>
</dbReference>
<dbReference type="Pfam" id="PF00561">
    <property type="entry name" value="Abhydrolase_1"/>
    <property type="match status" value="1"/>
</dbReference>
<dbReference type="InterPro" id="IPR000073">
    <property type="entry name" value="AB_hydrolase_1"/>
</dbReference>
<evidence type="ECO:0000313" key="3">
    <source>
        <dbReference type="Proteomes" id="UP000306192"/>
    </source>
</evidence>
<proteinExistence type="predicted"/>
<dbReference type="PANTHER" id="PTHR12277">
    <property type="entry name" value="ALPHA/BETA HYDROLASE DOMAIN-CONTAINING PROTEIN"/>
    <property type="match status" value="1"/>
</dbReference>
<keyword evidence="3" id="KW-1185">Reference proteome</keyword>
<gene>
    <name evidence="2" type="ORF">D4765_15420</name>
</gene>
<feature type="domain" description="AB hydrolase-1" evidence="1">
    <location>
        <begin position="186"/>
        <end position="302"/>
    </location>
</feature>
<keyword evidence="2" id="KW-0378">Hydrolase</keyword>
<sequence>MKNDREPVVKGRPSAVAPWLVAAIAAGTLATAVAASAAFVTAKFSRSVVIPTDSATENLRIHGVDEANGTITLGVSADSLVAGRYSLWFAGGTGHARIGDIVSVEAGRVTRSLEAVDFGELSDARWCRLGSWYFLDPRELGFSVTDVAVETELGPAPAWLITEPSAAAVPAAAAAPAVPIATSDRWMIAVHGRGVSRAETIRALPLFHELGYTTLQISYRNDGDAPRSSDGRYALGDTEWHDVDSAMKYAIEHGAKQLVLMGWSMGGATVLQAATRSINASYIRAVVLDSPVVAWSDTIVFQGHLNHLPEPISKGVMATIGSTMGRAVTGQSQPINFKRLDFVARASEIAFPVLILHSDDDGFVPSTASRRLAHARPDLVTLVSFSNAKHVRLWNYDPARYTSSIRDWLSARGLVG</sequence>
<name>A0A4T2BPW6_9MICO</name>
<dbReference type="EMBL" id="QYRT01000038">
    <property type="protein sequence ID" value="TIH33039.1"/>
    <property type="molecule type" value="Genomic_DNA"/>
</dbReference>
<organism evidence="2 3">
    <name type="scientific">Subtercola vilae</name>
    <dbReference type="NCBI Taxonomy" id="2056433"/>
    <lineage>
        <taxon>Bacteria</taxon>
        <taxon>Bacillati</taxon>
        <taxon>Actinomycetota</taxon>
        <taxon>Actinomycetes</taxon>
        <taxon>Micrococcales</taxon>
        <taxon>Microbacteriaceae</taxon>
        <taxon>Subtercola</taxon>
    </lineage>
</organism>